<dbReference type="GO" id="GO:0016020">
    <property type="term" value="C:membrane"/>
    <property type="evidence" value="ECO:0007669"/>
    <property type="project" value="InterPro"/>
</dbReference>
<accession>A0A2R8BS25</accession>
<proteinExistence type="predicted"/>
<evidence type="ECO:0000256" key="1">
    <source>
        <dbReference type="SAM" id="Phobius"/>
    </source>
</evidence>
<protein>
    <submittedName>
        <fullName evidence="4">Mechanosensitive channel MscK</fullName>
    </submittedName>
</protein>
<dbReference type="InterPro" id="IPR006685">
    <property type="entry name" value="MscS_channel_2nd"/>
</dbReference>
<feature type="transmembrane region" description="Helical" evidence="1">
    <location>
        <begin position="275"/>
        <end position="299"/>
    </location>
</feature>
<evidence type="ECO:0000313" key="4">
    <source>
        <dbReference type="EMBL" id="SPJ22931.1"/>
    </source>
</evidence>
<sequence length="551" mass="60536">MSLLRALAVLFLLTLPALGQTEDPGTPPGTWFPVDELNPGLGEAPSQIDRETPQGTVESFLDAIDRGDTRAAAHLLNLSGMSSEDQSLSGPVLASQLHSVLQRRAIISWRTLMERPDSLDARTSSSAAMAGQPRRSLLIGVLALGNREVAIRLNRVKPPDGDPVWLFADRTVEQVPALYEEYGPTALEQALPDWLRKESYFGPRVFELIGLPFVIILAWIAGRSTYRLFKLLSRRSDGHWSQIALHAVRWPMTIVVTTSVILFLALNVFTVSGNIASILTPITLIGYVVAFLMFAMSILDTALDRMVTMDSDRLADPENSTVRNYATVITGARRVLIVFGVVAGLGIVLASANMFRSLGFSLLASAGALTLIIGFAARHVLGNILASLQIAINRSARIGDQLVYNGQFVTVERIHFTYVQLKTMKDNRLVVPVSHFVGDAFENWSMTDGGMTGFALITFAQSADLPEIRKRFEKIVEDEPLVVSKDTAAMYVMGQDALGMTVRFSFRIDEPNQTWVTERAIMERLMIMAQELEEETGRITLPQAAMDADGA</sequence>
<keyword evidence="2" id="KW-0732">Signal</keyword>
<keyword evidence="1" id="KW-0812">Transmembrane</keyword>
<feature type="domain" description="Mechanosensitive ion channel MscS" evidence="3">
    <location>
        <begin position="380"/>
        <end position="445"/>
    </location>
</feature>
<keyword evidence="1" id="KW-0472">Membrane</keyword>
<dbReference type="InterPro" id="IPR010920">
    <property type="entry name" value="LSM_dom_sf"/>
</dbReference>
<evidence type="ECO:0000256" key="2">
    <source>
        <dbReference type="SAM" id="SignalP"/>
    </source>
</evidence>
<dbReference type="SUPFAM" id="SSF50182">
    <property type="entry name" value="Sm-like ribonucleoproteins"/>
    <property type="match status" value="1"/>
</dbReference>
<dbReference type="GO" id="GO:0008381">
    <property type="term" value="F:mechanosensitive monoatomic ion channel activity"/>
    <property type="evidence" value="ECO:0007669"/>
    <property type="project" value="UniProtKB-ARBA"/>
</dbReference>
<dbReference type="OrthoDB" id="9792218at2"/>
<dbReference type="PANTHER" id="PTHR30566:SF25">
    <property type="entry name" value="INNER MEMBRANE PROTEIN"/>
    <property type="match status" value="1"/>
</dbReference>
<feature type="transmembrane region" description="Helical" evidence="1">
    <location>
        <begin position="335"/>
        <end position="352"/>
    </location>
</feature>
<dbReference type="RefSeq" id="WP_108892759.1">
    <property type="nucleotide sequence ID" value="NZ_ONZF01000001.1"/>
</dbReference>
<feature type="transmembrane region" description="Helical" evidence="1">
    <location>
        <begin position="358"/>
        <end position="377"/>
    </location>
</feature>
<feature type="signal peptide" evidence="2">
    <location>
        <begin position="1"/>
        <end position="19"/>
    </location>
</feature>
<dbReference type="EMBL" id="ONZF01000001">
    <property type="protein sequence ID" value="SPJ22931.1"/>
    <property type="molecule type" value="Genomic_DNA"/>
</dbReference>
<dbReference type="AlphaFoldDB" id="A0A2R8BS25"/>
<dbReference type="PANTHER" id="PTHR30566">
    <property type="entry name" value="YNAI-RELATED MECHANOSENSITIVE ION CHANNEL"/>
    <property type="match status" value="1"/>
</dbReference>
<dbReference type="Pfam" id="PF00924">
    <property type="entry name" value="MS_channel_2nd"/>
    <property type="match status" value="1"/>
</dbReference>
<feature type="chain" id="PRO_5015352678" evidence="2">
    <location>
        <begin position="20"/>
        <end position="551"/>
    </location>
</feature>
<feature type="transmembrane region" description="Helical" evidence="1">
    <location>
        <begin position="247"/>
        <end position="269"/>
    </location>
</feature>
<dbReference type="Proteomes" id="UP000244912">
    <property type="component" value="Unassembled WGS sequence"/>
</dbReference>
<keyword evidence="5" id="KW-1185">Reference proteome</keyword>
<reference evidence="4 5" key="1">
    <citation type="submission" date="2018-03" db="EMBL/GenBank/DDBJ databases">
        <authorList>
            <person name="Keele B.F."/>
        </authorList>
    </citation>
    <scope>NUCLEOTIDE SEQUENCE [LARGE SCALE GENOMIC DNA]</scope>
    <source>
        <strain evidence="4 5">CECT 8504</strain>
    </source>
</reference>
<feature type="transmembrane region" description="Helical" evidence="1">
    <location>
        <begin position="205"/>
        <end position="226"/>
    </location>
</feature>
<keyword evidence="1" id="KW-1133">Transmembrane helix</keyword>
<gene>
    <name evidence="4" type="primary">mscK</name>
    <name evidence="4" type="ORF">PAA8504_00731</name>
</gene>
<organism evidence="4 5">
    <name type="scientific">Palleronia abyssalis</name>
    <dbReference type="NCBI Taxonomy" id="1501240"/>
    <lineage>
        <taxon>Bacteria</taxon>
        <taxon>Pseudomonadati</taxon>
        <taxon>Pseudomonadota</taxon>
        <taxon>Alphaproteobacteria</taxon>
        <taxon>Rhodobacterales</taxon>
        <taxon>Roseobacteraceae</taxon>
        <taxon>Palleronia</taxon>
    </lineage>
</organism>
<name>A0A2R8BS25_9RHOB</name>
<dbReference type="Gene3D" id="1.10.287.1260">
    <property type="match status" value="1"/>
</dbReference>
<evidence type="ECO:0000259" key="3">
    <source>
        <dbReference type="Pfam" id="PF00924"/>
    </source>
</evidence>
<evidence type="ECO:0000313" key="5">
    <source>
        <dbReference type="Proteomes" id="UP000244912"/>
    </source>
</evidence>